<feature type="compositionally biased region" description="Basic residues" evidence="3">
    <location>
        <begin position="1249"/>
        <end position="1258"/>
    </location>
</feature>
<dbReference type="SUPFAM" id="SSF46774">
    <property type="entry name" value="ARID-like"/>
    <property type="match status" value="1"/>
</dbReference>
<dbReference type="PROSITE" id="PS51184">
    <property type="entry name" value="JMJC"/>
    <property type="match status" value="1"/>
</dbReference>
<dbReference type="Pfam" id="PF02373">
    <property type="entry name" value="JmjC"/>
    <property type="match status" value="1"/>
</dbReference>
<dbReference type="Gene3D" id="1.10.150.60">
    <property type="entry name" value="ARID DNA-binding domain"/>
    <property type="match status" value="1"/>
</dbReference>
<dbReference type="PANTHER" id="PTHR10694:SF113">
    <property type="entry name" value="PROTEIN JUMONJI"/>
    <property type="match status" value="1"/>
</dbReference>
<feature type="compositionally biased region" description="Low complexity" evidence="3">
    <location>
        <begin position="264"/>
        <end position="277"/>
    </location>
</feature>
<organism evidence="7 8">
    <name type="scientific">Sinanodonta woodiana</name>
    <name type="common">Chinese pond mussel</name>
    <name type="synonym">Anodonta woodiana</name>
    <dbReference type="NCBI Taxonomy" id="1069815"/>
    <lineage>
        <taxon>Eukaryota</taxon>
        <taxon>Metazoa</taxon>
        <taxon>Spiralia</taxon>
        <taxon>Lophotrochozoa</taxon>
        <taxon>Mollusca</taxon>
        <taxon>Bivalvia</taxon>
        <taxon>Autobranchia</taxon>
        <taxon>Heteroconchia</taxon>
        <taxon>Palaeoheterodonta</taxon>
        <taxon>Unionida</taxon>
        <taxon>Unionoidea</taxon>
        <taxon>Unionidae</taxon>
        <taxon>Unioninae</taxon>
        <taxon>Sinanodonta</taxon>
    </lineage>
</organism>
<dbReference type="PANTHER" id="PTHR10694">
    <property type="entry name" value="LYSINE-SPECIFIC DEMETHYLASE"/>
    <property type="match status" value="1"/>
</dbReference>
<feature type="domain" description="JmjC" evidence="6">
    <location>
        <begin position="862"/>
        <end position="1027"/>
    </location>
</feature>
<evidence type="ECO:0000313" key="8">
    <source>
        <dbReference type="Proteomes" id="UP001634394"/>
    </source>
</evidence>
<dbReference type="GO" id="GO:0005634">
    <property type="term" value="C:nucleus"/>
    <property type="evidence" value="ECO:0007669"/>
    <property type="project" value="UniProtKB-SubCell"/>
</dbReference>
<evidence type="ECO:0000256" key="1">
    <source>
        <dbReference type="ARBA" id="ARBA00004123"/>
    </source>
</evidence>
<evidence type="ECO:0000313" key="7">
    <source>
        <dbReference type="EMBL" id="KAL3860127.1"/>
    </source>
</evidence>
<protein>
    <recommendedName>
        <fullName evidence="9">Protein Jumonji</fullName>
    </recommendedName>
</protein>
<feature type="compositionally biased region" description="Low complexity" evidence="3">
    <location>
        <begin position="205"/>
        <end position="223"/>
    </location>
</feature>
<feature type="compositionally biased region" description="Basic and acidic residues" evidence="3">
    <location>
        <begin position="404"/>
        <end position="423"/>
    </location>
</feature>
<keyword evidence="2" id="KW-0539">Nucleus</keyword>
<evidence type="ECO:0000259" key="6">
    <source>
        <dbReference type="PROSITE" id="PS51184"/>
    </source>
</evidence>
<dbReference type="SMART" id="SM01014">
    <property type="entry name" value="ARID"/>
    <property type="match status" value="1"/>
</dbReference>
<feature type="region of interest" description="Disordered" evidence="3">
    <location>
        <begin position="404"/>
        <end position="433"/>
    </location>
</feature>
<feature type="compositionally biased region" description="Polar residues" evidence="3">
    <location>
        <begin position="356"/>
        <end position="374"/>
    </location>
</feature>
<dbReference type="FunFam" id="1.10.150.60:FF:000012">
    <property type="entry name" value="Blast:Protein Jumonji"/>
    <property type="match status" value="1"/>
</dbReference>
<comment type="subcellular location">
    <subcellularLocation>
        <location evidence="1">Nucleus</location>
    </subcellularLocation>
</comment>
<proteinExistence type="predicted"/>
<feature type="compositionally biased region" description="Polar residues" evidence="3">
    <location>
        <begin position="789"/>
        <end position="799"/>
    </location>
</feature>
<feature type="region of interest" description="Disordered" evidence="3">
    <location>
        <begin position="337"/>
        <end position="374"/>
    </location>
</feature>
<dbReference type="InterPro" id="IPR001606">
    <property type="entry name" value="ARID_dom"/>
</dbReference>
<name>A0ABD3VEZ0_SINWO</name>
<dbReference type="SMART" id="SM00501">
    <property type="entry name" value="BRIGHT"/>
    <property type="match status" value="1"/>
</dbReference>
<keyword evidence="8" id="KW-1185">Reference proteome</keyword>
<dbReference type="CDD" id="cd16870">
    <property type="entry name" value="ARID_JARD2"/>
    <property type="match status" value="1"/>
</dbReference>
<feature type="region of interest" description="Disordered" evidence="3">
    <location>
        <begin position="780"/>
        <end position="799"/>
    </location>
</feature>
<dbReference type="Pfam" id="PF02375">
    <property type="entry name" value="JmjN"/>
    <property type="match status" value="1"/>
</dbReference>
<evidence type="ECO:0000259" key="5">
    <source>
        <dbReference type="PROSITE" id="PS51183"/>
    </source>
</evidence>
<dbReference type="InterPro" id="IPR003347">
    <property type="entry name" value="JmjC_dom"/>
</dbReference>
<dbReference type="InterPro" id="IPR003349">
    <property type="entry name" value="JmjN"/>
</dbReference>
<feature type="domain" description="ARID" evidence="4">
    <location>
        <begin position="671"/>
        <end position="763"/>
    </location>
</feature>
<dbReference type="Gene3D" id="2.60.120.650">
    <property type="entry name" value="Cupin"/>
    <property type="match status" value="1"/>
</dbReference>
<dbReference type="AlphaFoldDB" id="A0ABD3VEZ0"/>
<feature type="region of interest" description="Disordered" evidence="3">
    <location>
        <begin position="190"/>
        <end position="296"/>
    </location>
</feature>
<dbReference type="Pfam" id="PF01388">
    <property type="entry name" value="ARID"/>
    <property type="match status" value="1"/>
</dbReference>
<feature type="compositionally biased region" description="Basic and acidic residues" evidence="3">
    <location>
        <begin position="1164"/>
        <end position="1239"/>
    </location>
</feature>
<dbReference type="PROSITE" id="PS51011">
    <property type="entry name" value="ARID"/>
    <property type="match status" value="1"/>
</dbReference>
<dbReference type="SMART" id="SM00545">
    <property type="entry name" value="JmjN"/>
    <property type="match status" value="1"/>
</dbReference>
<gene>
    <name evidence="7" type="ORF">ACJMK2_010292</name>
</gene>
<evidence type="ECO:0000256" key="2">
    <source>
        <dbReference type="ARBA" id="ARBA00023242"/>
    </source>
</evidence>
<dbReference type="InterPro" id="IPR036431">
    <property type="entry name" value="ARID_dom_sf"/>
</dbReference>
<dbReference type="SUPFAM" id="SSF51197">
    <property type="entry name" value="Clavaminate synthase-like"/>
    <property type="match status" value="1"/>
</dbReference>
<evidence type="ECO:0000256" key="3">
    <source>
        <dbReference type="SAM" id="MobiDB-lite"/>
    </source>
</evidence>
<feature type="domain" description="JmjN" evidence="5">
    <location>
        <begin position="607"/>
        <end position="648"/>
    </location>
</feature>
<dbReference type="EMBL" id="JBJQND010000012">
    <property type="protein sequence ID" value="KAL3860127.1"/>
    <property type="molecule type" value="Genomic_DNA"/>
</dbReference>
<reference evidence="7 8" key="1">
    <citation type="submission" date="2024-11" db="EMBL/GenBank/DDBJ databases">
        <title>Chromosome-level genome assembly of the freshwater bivalve Anodonta woodiana.</title>
        <authorList>
            <person name="Chen X."/>
        </authorList>
    </citation>
    <scope>NUCLEOTIDE SEQUENCE [LARGE SCALE GENOMIC DNA]</scope>
    <source>
        <strain evidence="7">MN2024</strain>
        <tissue evidence="7">Gills</tissue>
    </source>
</reference>
<feature type="compositionally biased region" description="Polar residues" evidence="3">
    <location>
        <begin position="100"/>
        <end position="112"/>
    </location>
</feature>
<feature type="region of interest" description="Disordered" evidence="3">
    <location>
        <begin position="66"/>
        <end position="151"/>
    </location>
</feature>
<dbReference type="PROSITE" id="PS51183">
    <property type="entry name" value="JMJN"/>
    <property type="match status" value="1"/>
</dbReference>
<dbReference type="SMART" id="SM00558">
    <property type="entry name" value="JmjC"/>
    <property type="match status" value="1"/>
</dbReference>
<feature type="region of interest" description="Disordered" evidence="3">
    <location>
        <begin position="1164"/>
        <end position="1258"/>
    </location>
</feature>
<evidence type="ECO:0000259" key="4">
    <source>
        <dbReference type="PROSITE" id="PS51011"/>
    </source>
</evidence>
<dbReference type="Proteomes" id="UP001634394">
    <property type="component" value="Unassembled WGS sequence"/>
</dbReference>
<feature type="compositionally biased region" description="Low complexity" evidence="3">
    <location>
        <begin position="82"/>
        <end position="91"/>
    </location>
</feature>
<sequence>MVWKRSMASCSDLPKRIIPELALANRPKRNISPKNLDSDTGLSWREERDLNRALYASLLESRRISREDEGVTASGIQDLDSRQSVSSRSSVPCQFDDGGSVSQDSFRSITSTAEEKKQIKAPPQKKIHAQRKFAQGSLPPTPSTTPMKPKFKTSPVKVFTQRPRTEDFLTYLCFRGTNILPVFLDLANPTARSESCPGELSQADTPSRMTRESSPTSSSTSMSQNGDSVDLPVLTPHSQTPTRRAARASAGTPETARGFAGLRSSVSKKSPVLSKNSMPKGRRFSGSTGQGRYSNGFYPPPPKLALAVGMKKSCGKAGVSDRLALKKKAMATLAAVRHSPKKPLVKKSPVSRRALSDSSLPRSQSMTRSKSANGILSQNKISRVTKVENIYQNGKGLLQKSDLGRVREKESATKRKSTSEYEGKFTGTSPPKKLKLRTSKRVKELIKKRDKVEGFSVDKKRIYAIEKDFHPLKKYTTKPFLKNVRSKGPVTRASTHIRKALASAKKMANKKLKLLKQSCQNTEMPRLVSEKEQQQHQEKLTRLIKKKRAGIEKAHSSSADNNLYRYQTGISSPEGIKKGEERRSEGESVFKVELFPQPGDPAAIITCPVFYPMEEEFKDPIGYIQSIQATAEHYGMCKIVPPNTWKMESKVNEEVRFTSQIQYIHKLHHRWGPAAIKIECIKRRFEAASSEKFQLPHIGGTELDLVRLHKVIRNFGGVQNVIEKKKWTRVADTLKIPKQSQDRVTKLYDAYCKYLVPFDTLTQEEVQKLEQSVTADRMKQEKTKALSEPCTSRGRSQTMGAFSRTARNIQIMYGSDVQASPEHIEVDYWKLVEERTSHVAVQCCKLDTSIHSSMFPIKRDNPYSRHPWNLHNFVQVRSNLLHHLGLVADVTVPTLHVKMLYSTDCWSADNHYLPYIQYHHQGADLIWYAVPEKEEDQFKSALSEEVGSLLRDGGKWLPMDSVMVPPKLLLAKNVSLTRCVQHAGEFVVVFPKAYIANFSCGFALSESINFATQDWIPHGFQAALDLCASQDPEQFSMDAMLVFLARDPASSKCCLSLILPYLEQVVKKELEQRQQLTEAGLKSSERIQPKVTKTGHKTDILEEIHICDVSGKICYLSMVLNDTENSAFCLEQGLPHIQKKRNLKNCKLMYRFTESELKNLVRETKEKVGTRDSKESSKELRESTRELRESTREIRESVRETRESRSSKEFTRDARELKETNKEIKEFSRETRESKEVPERVSSNSPTSPKKKSLRKSE</sequence>
<comment type="caution">
    <text evidence="7">The sequence shown here is derived from an EMBL/GenBank/DDBJ whole genome shotgun (WGS) entry which is preliminary data.</text>
</comment>
<accession>A0ABD3VEZ0</accession>
<evidence type="ECO:0008006" key="9">
    <source>
        <dbReference type="Google" id="ProtNLM"/>
    </source>
</evidence>